<protein>
    <submittedName>
        <fullName evidence="3">Uncharacterized protein</fullName>
    </submittedName>
</protein>
<name>A0A0L0GYG6_9ENTR</name>
<feature type="coiled-coil region" evidence="1">
    <location>
        <begin position="22"/>
        <end position="73"/>
    </location>
</feature>
<keyword evidence="2" id="KW-1133">Transmembrane helix</keyword>
<evidence type="ECO:0000256" key="1">
    <source>
        <dbReference type="SAM" id="Coils"/>
    </source>
</evidence>
<sequence>MSTEMVLHVALWLIAAFGSFIIAQVKYELHKHRSMLEAMQREYMRRDDACDRMDNLKELMIETRDRLNRIDEKLDRKADK</sequence>
<gene>
    <name evidence="3" type="ORF">GM31_17965</name>
</gene>
<keyword evidence="2" id="KW-0812">Transmembrane</keyword>
<organism evidence="3 4">
    <name type="scientific">Trabulsiella odontotermitis</name>
    <dbReference type="NCBI Taxonomy" id="379893"/>
    <lineage>
        <taxon>Bacteria</taxon>
        <taxon>Pseudomonadati</taxon>
        <taxon>Pseudomonadota</taxon>
        <taxon>Gammaproteobacteria</taxon>
        <taxon>Enterobacterales</taxon>
        <taxon>Enterobacteriaceae</taxon>
        <taxon>Trabulsiella</taxon>
    </lineage>
</organism>
<keyword evidence="2" id="KW-0472">Membrane</keyword>
<comment type="caution">
    <text evidence="3">The sequence shown here is derived from an EMBL/GenBank/DDBJ whole genome shotgun (WGS) entry which is preliminary data.</text>
</comment>
<accession>A0A0L0GYG6</accession>
<keyword evidence="4" id="KW-1185">Reference proteome</keyword>
<evidence type="ECO:0000313" key="3">
    <source>
        <dbReference type="EMBL" id="KNC93799.1"/>
    </source>
</evidence>
<dbReference type="RefSeq" id="WP_049856849.1">
    <property type="nucleotide sequence ID" value="NZ_JNGI01000041.1"/>
</dbReference>
<dbReference type="OrthoDB" id="6431457at2"/>
<proteinExistence type="predicted"/>
<dbReference type="AlphaFoldDB" id="A0A0L0GYG6"/>
<feature type="transmembrane region" description="Helical" evidence="2">
    <location>
        <begin position="6"/>
        <end position="25"/>
    </location>
</feature>
<dbReference type="EMBL" id="JNGI01000041">
    <property type="protein sequence ID" value="KNC93799.1"/>
    <property type="molecule type" value="Genomic_DNA"/>
</dbReference>
<evidence type="ECO:0000256" key="2">
    <source>
        <dbReference type="SAM" id="Phobius"/>
    </source>
</evidence>
<evidence type="ECO:0000313" key="4">
    <source>
        <dbReference type="Proteomes" id="UP000037393"/>
    </source>
</evidence>
<keyword evidence="1" id="KW-0175">Coiled coil</keyword>
<reference evidence="3 4" key="1">
    <citation type="journal article" date="2015" name="Appl. Environ. Microbiol.">
        <title>The Enterobacterium Trabulsiella odontotermitis Presents Novel Adaptations Related to Its Association with Fungus-Growing Termites.</title>
        <authorList>
            <person name="Sapountzis P."/>
            <person name="Gruntjes T."/>
            <person name="Otani S."/>
            <person name="Estevez J."/>
            <person name="da Costa R.R."/>
            <person name="Plunkett G.3rd."/>
            <person name="Perna N.T."/>
            <person name="Poulsen M."/>
        </authorList>
    </citation>
    <scope>NUCLEOTIDE SEQUENCE [LARGE SCALE GENOMIC DNA]</scope>
    <source>
        <strain evidence="3 4">12</strain>
    </source>
</reference>
<dbReference type="PATRIC" id="fig|379893.4.peg.3650"/>
<dbReference type="Proteomes" id="UP000037393">
    <property type="component" value="Unassembled WGS sequence"/>
</dbReference>